<protein>
    <submittedName>
        <fullName evidence="1">Uncharacterized protein</fullName>
    </submittedName>
</protein>
<name>A0ABP5BMS3_9ACTN</name>
<sequence length="59" mass="6621">MCKYLAVKERRGAGNGAAARCRSTARPPCREEAQTLNRTTCGSWSLAWSENSELTWTTW</sequence>
<comment type="caution">
    <text evidence="1">The sequence shown here is derived from an EMBL/GenBank/DDBJ whole genome shotgun (WGS) entry which is preliminary data.</text>
</comment>
<proteinExistence type="predicted"/>
<dbReference type="Proteomes" id="UP001499854">
    <property type="component" value="Unassembled WGS sequence"/>
</dbReference>
<organism evidence="1 2">
    <name type="scientific">Catenulispora subtropica</name>
    <dbReference type="NCBI Taxonomy" id="450798"/>
    <lineage>
        <taxon>Bacteria</taxon>
        <taxon>Bacillati</taxon>
        <taxon>Actinomycetota</taxon>
        <taxon>Actinomycetes</taxon>
        <taxon>Catenulisporales</taxon>
        <taxon>Catenulisporaceae</taxon>
        <taxon>Catenulispora</taxon>
    </lineage>
</organism>
<gene>
    <name evidence="1" type="ORF">GCM10009838_00300</name>
</gene>
<keyword evidence="2" id="KW-1185">Reference proteome</keyword>
<dbReference type="EMBL" id="BAAAQM010000001">
    <property type="protein sequence ID" value="GAA1949183.1"/>
    <property type="molecule type" value="Genomic_DNA"/>
</dbReference>
<reference evidence="2" key="1">
    <citation type="journal article" date="2019" name="Int. J. Syst. Evol. Microbiol.">
        <title>The Global Catalogue of Microorganisms (GCM) 10K type strain sequencing project: providing services to taxonomists for standard genome sequencing and annotation.</title>
        <authorList>
            <consortium name="The Broad Institute Genomics Platform"/>
            <consortium name="The Broad Institute Genome Sequencing Center for Infectious Disease"/>
            <person name="Wu L."/>
            <person name="Ma J."/>
        </authorList>
    </citation>
    <scope>NUCLEOTIDE SEQUENCE [LARGE SCALE GENOMIC DNA]</scope>
    <source>
        <strain evidence="2">JCM 16013</strain>
    </source>
</reference>
<evidence type="ECO:0000313" key="2">
    <source>
        <dbReference type="Proteomes" id="UP001499854"/>
    </source>
</evidence>
<evidence type="ECO:0000313" key="1">
    <source>
        <dbReference type="EMBL" id="GAA1949183.1"/>
    </source>
</evidence>
<accession>A0ABP5BMS3</accession>